<evidence type="ECO:0000256" key="1">
    <source>
        <dbReference type="SAM" id="SignalP"/>
    </source>
</evidence>
<evidence type="ECO:0000313" key="3">
    <source>
        <dbReference type="Proteomes" id="UP000758155"/>
    </source>
</evidence>
<comment type="caution">
    <text evidence="2">The sequence shown here is derived from an EMBL/GenBank/DDBJ whole genome shotgun (WGS) entry which is preliminary data.</text>
</comment>
<proteinExistence type="predicted"/>
<dbReference type="EMBL" id="SWKV01000016">
    <property type="protein sequence ID" value="KAF3042479.1"/>
    <property type="molecule type" value="Genomic_DNA"/>
</dbReference>
<protein>
    <recommendedName>
        <fullName evidence="4">Secreted protein</fullName>
    </recommendedName>
</protein>
<dbReference type="AlphaFoldDB" id="A0A9P4WUT3"/>
<keyword evidence="3" id="KW-1185">Reference proteome</keyword>
<dbReference type="Pfam" id="PF14273">
    <property type="entry name" value="DUF4360"/>
    <property type="match status" value="1"/>
</dbReference>
<dbReference type="PANTHER" id="PTHR38847">
    <property type="match status" value="1"/>
</dbReference>
<dbReference type="OrthoDB" id="152248at2759"/>
<dbReference type="PANTHER" id="PTHR38847:SF1">
    <property type="entry name" value="PSEUDOURIDINE SYNTHASE RSUA_RLUA-LIKE DOMAIN-CONTAINING PROTEIN"/>
    <property type="match status" value="1"/>
</dbReference>
<name>A0A9P4WUT3_9PLEO</name>
<gene>
    <name evidence="2" type="ORF">E8E12_010124</name>
</gene>
<feature type="chain" id="PRO_5040307792" description="Secreted protein" evidence="1">
    <location>
        <begin position="17"/>
        <end position="207"/>
    </location>
</feature>
<accession>A0A9P4WUT3</accession>
<feature type="signal peptide" evidence="1">
    <location>
        <begin position="1"/>
        <end position="16"/>
    </location>
</feature>
<sequence length="207" mass="22468">MRFIILITAMAGLAAASPVLDIEKRDSKPDPSEVYVDSVSWAGTGCPPGSVDAKVLEAGTLVSIAFSKYVAATGPTESAANARKNCDVRVTLHYPQGWSWTVASTDLRGYAQLPEKCSGKVGATYFFSGQQEQASAMVPFIGPYDDNYKVHTDVWQAALVWAKCGAKGPLFNVNSQAVLSCDKKAMFSVDTQDTKFEMKLHLQWKKC</sequence>
<dbReference type="InterPro" id="IPR025649">
    <property type="entry name" value="DUF4360"/>
</dbReference>
<keyword evidence="1" id="KW-0732">Signal</keyword>
<dbReference type="Proteomes" id="UP000758155">
    <property type="component" value="Unassembled WGS sequence"/>
</dbReference>
<organism evidence="2 3">
    <name type="scientific">Didymella heteroderae</name>
    <dbReference type="NCBI Taxonomy" id="1769908"/>
    <lineage>
        <taxon>Eukaryota</taxon>
        <taxon>Fungi</taxon>
        <taxon>Dikarya</taxon>
        <taxon>Ascomycota</taxon>
        <taxon>Pezizomycotina</taxon>
        <taxon>Dothideomycetes</taxon>
        <taxon>Pleosporomycetidae</taxon>
        <taxon>Pleosporales</taxon>
        <taxon>Pleosporineae</taxon>
        <taxon>Didymellaceae</taxon>
        <taxon>Didymella</taxon>
    </lineage>
</organism>
<evidence type="ECO:0000313" key="2">
    <source>
        <dbReference type="EMBL" id="KAF3042479.1"/>
    </source>
</evidence>
<reference evidence="2" key="1">
    <citation type="submission" date="2019-04" db="EMBL/GenBank/DDBJ databases">
        <title>Sequencing of skin fungus with MAO and IRED activity.</title>
        <authorList>
            <person name="Marsaioli A.J."/>
            <person name="Bonatto J.M.C."/>
            <person name="Reis Junior O."/>
        </authorList>
    </citation>
    <scope>NUCLEOTIDE SEQUENCE</scope>
    <source>
        <strain evidence="2">28M1</strain>
    </source>
</reference>
<evidence type="ECO:0008006" key="4">
    <source>
        <dbReference type="Google" id="ProtNLM"/>
    </source>
</evidence>